<keyword evidence="7 13" id="KW-1133">Transmembrane helix</keyword>
<evidence type="ECO:0000256" key="8">
    <source>
        <dbReference type="ARBA" id="ARBA00023011"/>
    </source>
</evidence>
<feature type="transmembrane region" description="Helical" evidence="13">
    <location>
        <begin position="61"/>
        <end position="82"/>
    </location>
</feature>
<keyword evidence="12" id="KW-0753">Steroid metabolism</keyword>
<keyword evidence="11" id="KW-1207">Sterol metabolism</keyword>
<evidence type="ECO:0000256" key="2">
    <source>
        <dbReference type="ARBA" id="ARBA00005377"/>
    </source>
</evidence>
<evidence type="ECO:0000256" key="4">
    <source>
        <dbReference type="ARBA" id="ARBA00022692"/>
    </source>
</evidence>
<proteinExistence type="inferred from homology"/>
<dbReference type="AlphaFoldDB" id="A0A671Q2J7"/>
<evidence type="ECO:0000256" key="1">
    <source>
        <dbReference type="ARBA" id="ARBA00004477"/>
    </source>
</evidence>
<evidence type="ECO:0000256" key="3">
    <source>
        <dbReference type="ARBA" id="ARBA00022516"/>
    </source>
</evidence>
<dbReference type="InterPro" id="IPR005352">
    <property type="entry name" value="Erg28"/>
</dbReference>
<comment type="subcellular location">
    <subcellularLocation>
        <location evidence="1">Endoplasmic reticulum membrane</location>
        <topology evidence="1">Multi-pass membrane protein</topology>
    </subcellularLocation>
</comment>
<evidence type="ECO:0000256" key="12">
    <source>
        <dbReference type="ARBA" id="ARBA00023221"/>
    </source>
</evidence>
<protein>
    <recommendedName>
        <fullName evidence="16">Ergosterol biosynthesis 28 homolog</fullName>
    </recommendedName>
</protein>
<evidence type="ECO:0000256" key="5">
    <source>
        <dbReference type="ARBA" id="ARBA00022824"/>
    </source>
</evidence>
<evidence type="ECO:0000256" key="13">
    <source>
        <dbReference type="SAM" id="Phobius"/>
    </source>
</evidence>
<evidence type="ECO:0000256" key="10">
    <source>
        <dbReference type="ARBA" id="ARBA00023136"/>
    </source>
</evidence>
<evidence type="ECO:0000313" key="15">
    <source>
        <dbReference type="Proteomes" id="UP000472260"/>
    </source>
</evidence>
<evidence type="ECO:0008006" key="16">
    <source>
        <dbReference type="Google" id="ProtNLM"/>
    </source>
</evidence>
<dbReference type="Ensembl" id="ENSSANT00000069930.1">
    <property type="protein sequence ID" value="ENSSANP00000065785.1"/>
    <property type="gene ID" value="ENSSANG00000032781.1"/>
</dbReference>
<dbReference type="PANTHER" id="PTHR15451">
    <property type="entry name" value="ERGOSTEROL BIOSYNTHETIC PROTEIN 28-RELATED"/>
    <property type="match status" value="1"/>
</dbReference>
<keyword evidence="4 13" id="KW-0812">Transmembrane</keyword>
<keyword evidence="6" id="KW-0752">Steroid biosynthesis</keyword>
<evidence type="ECO:0000256" key="7">
    <source>
        <dbReference type="ARBA" id="ARBA00022989"/>
    </source>
</evidence>
<sequence length="120" mass="13564">MMIAVGNTVQSFRDHSFLSQKLYTGTPEYVNGLQARTFGIWTLLSSILRCACAIDIQNRTLYHITLWTCVLALGHFLSEVFLYKTAPLIVAMFVFVGFSIVGMLIFEPQEVVGARQKKRN</sequence>
<dbReference type="PANTHER" id="PTHR15451:SF19">
    <property type="entry name" value="ERGOSTEROL BIOSYNTHETIC PROTEIN 28 HOMOLOG"/>
    <property type="match status" value="1"/>
</dbReference>
<dbReference type="Proteomes" id="UP000472260">
    <property type="component" value="Unassembled WGS sequence"/>
</dbReference>
<feature type="transmembrane region" description="Helical" evidence="13">
    <location>
        <begin position="88"/>
        <end position="106"/>
    </location>
</feature>
<keyword evidence="8" id="KW-0756">Sterol biosynthesis</keyword>
<keyword evidence="9" id="KW-0443">Lipid metabolism</keyword>
<organism evidence="14 15">
    <name type="scientific">Sinocyclocheilus anshuiensis</name>
    <dbReference type="NCBI Taxonomy" id="1608454"/>
    <lineage>
        <taxon>Eukaryota</taxon>
        <taxon>Metazoa</taxon>
        <taxon>Chordata</taxon>
        <taxon>Craniata</taxon>
        <taxon>Vertebrata</taxon>
        <taxon>Euteleostomi</taxon>
        <taxon>Actinopterygii</taxon>
        <taxon>Neopterygii</taxon>
        <taxon>Teleostei</taxon>
        <taxon>Ostariophysi</taxon>
        <taxon>Cypriniformes</taxon>
        <taxon>Cyprinidae</taxon>
        <taxon>Cyprininae</taxon>
        <taxon>Sinocyclocheilus</taxon>
    </lineage>
</organism>
<keyword evidence="10 13" id="KW-0472">Membrane</keyword>
<keyword evidence="5" id="KW-0256">Endoplasmic reticulum</keyword>
<dbReference type="GO" id="GO:0016126">
    <property type="term" value="P:sterol biosynthetic process"/>
    <property type="evidence" value="ECO:0007669"/>
    <property type="project" value="UniProtKB-KW"/>
</dbReference>
<dbReference type="GO" id="GO:0005789">
    <property type="term" value="C:endoplasmic reticulum membrane"/>
    <property type="evidence" value="ECO:0007669"/>
    <property type="project" value="UniProtKB-SubCell"/>
</dbReference>
<evidence type="ECO:0000256" key="6">
    <source>
        <dbReference type="ARBA" id="ARBA00022955"/>
    </source>
</evidence>
<reference evidence="14" key="2">
    <citation type="submission" date="2025-09" db="UniProtKB">
        <authorList>
            <consortium name="Ensembl"/>
        </authorList>
    </citation>
    <scope>IDENTIFICATION</scope>
</reference>
<evidence type="ECO:0000313" key="14">
    <source>
        <dbReference type="Ensembl" id="ENSSANP00000065785.1"/>
    </source>
</evidence>
<dbReference type="GO" id="GO:0030674">
    <property type="term" value="F:protein-macromolecule adaptor activity"/>
    <property type="evidence" value="ECO:0007669"/>
    <property type="project" value="TreeGrafter"/>
</dbReference>
<evidence type="ECO:0000256" key="9">
    <source>
        <dbReference type="ARBA" id="ARBA00023098"/>
    </source>
</evidence>
<keyword evidence="3" id="KW-0444">Lipid biosynthesis</keyword>
<comment type="similarity">
    <text evidence="2">Belongs to the ERG28 family.</text>
</comment>
<keyword evidence="15" id="KW-1185">Reference proteome</keyword>
<name>A0A671Q2J7_9TELE</name>
<dbReference type="Pfam" id="PF03694">
    <property type="entry name" value="Erg28"/>
    <property type="match status" value="1"/>
</dbReference>
<evidence type="ECO:0000256" key="11">
    <source>
        <dbReference type="ARBA" id="ARBA00023166"/>
    </source>
</evidence>
<gene>
    <name evidence="14" type="primary">erg28</name>
</gene>
<accession>A0A671Q2J7</accession>
<reference evidence="14" key="1">
    <citation type="submission" date="2025-08" db="UniProtKB">
        <authorList>
            <consortium name="Ensembl"/>
        </authorList>
    </citation>
    <scope>IDENTIFICATION</scope>
</reference>